<keyword evidence="2" id="KW-1185">Reference proteome</keyword>
<gene>
    <name evidence="1" type="ORF">HQ393_06505</name>
</gene>
<reference evidence="1 2" key="1">
    <citation type="submission" date="2020-07" db="EMBL/GenBank/DDBJ databases">
        <title>Complete genome sequence of Chitinibacter sp. 2T18.</title>
        <authorList>
            <person name="Bae J.-W."/>
            <person name="Choi J.-W."/>
        </authorList>
    </citation>
    <scope>NUCLEOTIDE SEQUENCE [LARGE SCALE GENOMIC DNA]</scope>
    <source>
        <strain evidence="1 2">2T18</strain>
    </source>
</reference>
<evidence type="ECO:0000313" key="2">
    <source>
        <dbReference type="Proteomes" id="UP000509597"/>
    </source>
</evidence>
<dbReference type="AlphaFoldDB" id="A0A7H9BHY0"/>
<organism evidence="1 2">
    <name type="scientific">Chitinibacter bivalviorum</name>
    <dbReference type="NCBI Taxonomy" id="2739434"/>
    <lineage>
        <taxon>Bacteria</taxon>
        <taxon>Pseudomonadati</taxon>
        <taxon>Pseudomonadota</taxon>
        <taxon>Betaproteobacteria</taxon>
        <taxon>Neisseriales</taxon>
        <taxon>Chitinibacteraceae</taxon>
        <taxon>Chitinibacter</taxon>
    </lineage>
</organism>
<sequence length="62" mass="7614">MLRFLTEILHSLRNVLSGSKYDAFSHDHFFYLNNQLNEPRRSTPMSCEEETLEQLRDRWRFH</sequence>
<proteinExistence type="predicted"/>
<dbReference type="Proteomes" id="UP000509597">
    <property type="component" value="Chromosome"/>
</dbReference>
<name>A0A7H9BHY0_9NEIS</name>
<dbReference type="KEGG" id="chiz:HQ393_06505"/>
<accession>A0A7H9BHY0</accession>
<protein>
    <submittedName>
        <fullName evidence="1">Uncharacterized protein</fullName>
    </submittedName>
</protein>
<evidence type="ECO:0000313" key="1">
    <source>
        <dbReference type="EMBL" id="QLG87942.1"/>
    </source>
</evidence>
<dbReference type="RefSeq" id="WP_179358022.1">
    <property type="nucleotide sequence ID" value="NZ_CP058627.1"/>
</dbReference>
<dbReference type="EMBL" id="CP058627">
    <property type="protein sequence ID" value="QLG87942.1"/>
    <property type="molecule type" value="Genomic_DNA"/>
</dbReference>